<sequence>DTILTKIGIEEINYCTMAGAIDQKSTDNLLVQVKQQWSKIL</sequence>
<accession>X0V9Z6</accession>
<protein>
    <submittedName>
        <fullName evidence="1">Uncharacterized protein</fullName>
    </submittedName>
</protein>
<feature type="non-terminal residue" evidence="1">
    <location>
        <position position="1"/>
    </location>
</feature>
<dbReference type="AlphaFoldDB" id="X0V9Z6"/>
<dbReference type="EMBL" id="BARS01029854">
    <property type="protein sequence ID" value="GAG09328.1"/>
    <property type="molecule type" value="Genomic_DNA"/>
</dbReference>
<comment type="caution">
    <text evidence="1">The sequence shown here is derived from an EMBL/GenBank/DDBJ whole genome shotgun (WGS) entry which is preliminary data.</text>
</comment>
<organism evidence="1">
    <name type="scientific">marine sediment metagenome</name>
    <dbReference type="NCBI Taxonomy" id="412755"/>
    <lineage>
        <taxon>unclassified sequences</taxon>
        <taxon>metagenomes</taxon>
        <taxon>ecological metagenomes</taxon>
    </lineage>
</organism>
<reference evidence="1" key="1">
    <citation type="journal article" date="2014" name="Front. Microbiol.">
        <title>High frequency of phylogenetically diverse reductive dehalogenase-homologous genes in deep subseafloor sedimentary metagenomes.</title>
        <authorList>
            <person name="Kawai M."/>
            <person name="Futagami T."/>
            <person name="Toyoda A."/>
            <person name="Takaki Y."/>
            <person name="Nishi S."/>
            <person name="Hori S."/>
            <person name="Arai W."/>
            <person name="Tsubouchi T."/>
            <person name="Morono Y."/>
            <person name="Uchiyama I."/>
            <person name="Ito T."/>
            <person name="Fujiyama A."/>
            <person name="Inagaki F."/>
            <person name="Takami H."/>
        </authorList>
    </citation>
    <scope>NUCLEOTIDE SEQUENCE</scope>
    <source>
        <strain evidence="1">Expedition CK06-06</strain>
    </source>
</reference>
<proteinExistence type="predicted"/>
<name>X0V9Z6_9ZZZZ</name>
<evidence type="ECO:0000313" key="1">
    <source>
        <dbReference type="EMBL" id="GAG09328.1"/>
    </source>
</evidence>
<gene>
    <name evidence="1" type="ORF">S01H1_46612</name>
</gene>